<proteinExistence type="inferred from homology"/>
<name>A0A1M5XAC5_9VIBR</name>
<keyword evidence="4" id="KW-0804">Transcription</keyword>
<dbReference type="Pfam" id="PF03466">
    <property type="entry name" value="LysR_substrate"/>
    <property type="match status" value="1"/>
</dbReference>
<dbReference type="AlphaFoldDB" id="A0A1M5XAC5"/>
<dbReference type="SUPFAM" id="SSF53850">
    <property type="entry name" value="Periplasmic binding protein-like II"/>
    <property type="match status" value="1"/>
</dbReference>
<dbReference type="OrthoDB" id="5723059at2"/>
<keyword evidence="3" id="KW-0238">DNA-binding</keyword>
<reference evidence="6 7" key="1">
    <citation type="submission" date="2016-11" db="EMBL/GenBank/DDBJ databases">
        <authorList>
            <person name="Jaros S."/>
            <person name="Januszkiewicz K."/>
            <person name="Wedrychowicz H."/>
        </authorList>
    </citation>
    <scope>NUCLEOTIDE SEQUENCE [LARGE SCALE GENOMIC DNA]</scope>
    <source>
        <strain evidence="6 7">CECT 7868</strain>
    </source>
</reference>
<evidence type="ECO:0000256" key="2">
    <source>
        <dbReference type="ARBA" id="ARBA00023015"/>
    </source>
</evidence>
<organism evidence="6 7">
    <name type="scientific">Vibrio aerogenes CECT 7868</name>
    <dbReference type="NCBI Taxonomy" id="1216006"/>
    <lineage>
        <taxon>Bacteria</taxon>
        <taxon>Pseudomonadati</taxon>
        <taxon>Pseudomonadota</taxon>
        <taxon>Gammaproteobacteria</taxon>
        <taxon>Vibrionales</taxon>
        <taxon>Vibrionaceae</taxon>
        <taxon>Vibrio</taxon>
    </lineage>
</organism>
<dbReference type="Gene3D" id="3.40.190.10">
    <property type="entry name" value="Periplasmic binding protein-like II"/>
    <property type="match status" value="2"/>
</dbReference>
<dbReference type="PANTHER" id="PTHR30579:SF7">
    <property type="entry name" value="HTH-TYPE TRANSCRIPTIONAL REGULATOR LRHA-RELATED"/>
    <property type="match status" value="1"/>
</dbReference>
<dbReference type="RefSeq" id="WP_073602829.1">
    <property type="nucleotide sequence ID" value="NZ_FQXZ01000010.1"/>
</dbReference>
<dbReference type="Pfam" id="PF00126">
    <property type="entry name" value="HTH_1"/>
    <property type="match status" value="1"/>
</dbReference>
<dbReference type="Proteomes" id="UP000184608">
    <property type="component" value="Unassembled WGS sequence"/>
</dbReference>
<evidence type="ECO:0000313" key="7">
    <source>
        <dbReference type="Proteomes" id="UP000184608"/>
    </source>
</evidence>
<dbReference type="InterPro" id="IPR050176">
    <property type="entry name" value="LTTR"/>
</dbReference>
<evidence type="ECO:0000256" key="3">
    <source>
        <dbReference type="ARBA" id="ARBA00023125"/>
    </source>
</evidence>
<feature type="domain" description="HTH lysR-type" evidence="5">
    <location>
        <begin position="6"/>
        <end position="63"/>
    </location>
</feature>
<comment type="similarity">
    <text evidence="1">Belongs to the LysR transcriptional regulatory family.</text>
</comment>
<dbReference type="InterPro" id="IPR005119">
    <property type="entry name" value="LysR_subst-bd"/>
</dbReference>
<dbReference type="InterPro" id="IPR036390">
    <property type="entry name" value="WH_DNA-bd_sf"/>
</dbReference>
<dbReference type="SUPFAM" id="SSF46785">
    <property type="entry name" value="Winged helix' DNA-binding domain"/>
    <property type="match status" value="1"/>
</dbReference>
<evidence type="ECO:0000313" key="6">
    <source>
        <dbReference type="EMBL" id="SHH96751.1"/>
    </source>
</evidence>
<evidence type="ECO:0000256" key="4">
    <source>
        <dbReference type="ARBA" id="ARBA00023163"/>
    </source>
</evidence>
<gene>
    <name evidence="6" type="primary">yofA</name>
    <name evidence="6" type="ORF">VA7868_01062</name>
</gene>
<keyword evidence="7" id="KW-1185">Reference proteome</keyword>
<protein>
    <submittedName>
        <fullName evidence="6">HTH-type transcriptional regulator YofA</fullName>
    </submittedName>
</protein>
<dbReference type="GO" id="GO:0003677">
    <property type="term" value="F:DNA binding"/>
    <property type="evidence" value="ECO:0007669"/>
    <property type="project" value="UniProtKB-KW"/>
</dbReference>
<keyword evidence="2" id="KW-0805">Transcription regulation</keyword>
<dbReference type="InterPro" id="IPR036388">
    <property type="entry name" value="WH-like_DNA-bd_sf"/>
</dbReference>
<dbReference type="STRING" id="1216006.VA7868_01062"/>
<accession>A0A1M5XAC5</accession>
<sequence>MKEPVLDLYALKTFVLGIELGSFALAAKRQNKSTSAVSAQLKKLEQQTNAVLVCKSGRSLLPTAQGEQLLQYARKMLALNDEALEMLNRLDLKGAVRLGFQEDFSANILTRSLSRFMKVNPDVQLETEVNKYRPLINSVLQGRLDVCVTWQGGEDSRYQEKIAETPMHWIASPDFPLQSFLEHQQPLPLVVVEPNCFFKQQAIRQLEAHGIRWQVVCQSQSLAGIWPAVASGIGVTVRTETGMPESLITIDESLPALDQIGIVIHRIKEIPDSLCENMIALVKEIFSGG</sequence>
<dbReference type="InterPro" id="IPR000847">
    <property type="entry name" value="LysR_HTH_N"/>
</dbReference>
<dbReference type="EMBL" id="FQXZ01000010">
    <property type="protein sequence ID" value="SHH96751.1"/>
    <property type="molecule type" value="Genomic_DNA"/>
</dbReference>
<dbReference type="PANTHER" id="PTHR30579">
    <property type="entry name" value="TRANSCRIPTIONAL REGULATOR"/>
    <property type="match status" value="1"/>
</dbReference>
<dbReference type="Gene3D" id="1.10.10.10">
    <property type="entry name" value="Winged helix-like DNA-binding domain superfamily/Winged helix DNA-binding domain"/>
    <property type="match status" value="1"/>
</dbReference>
<dbReference type="GO" id="GO:0003700">
    <property type="term" value="F:DNA-binding transcription factor activity"/>
    <property type="evidence" value="ECO:0007669"/>
    <property type="project" value="InterPro"/>
</dbReference>
<evidence type="ECO:0000259" key="5">
    <source>
        <dbReference type="PROSITE" id="PS50931"/>
    </source>
</evidence>
<evidence type="ECO:0000256" key="1">
    <source>
        <dbReference type="ARBA" id="ARBA00009437"/>
    </source>
</evidence>
<dbReference type="PROSITE" id="PS50931">
    <property type="entry name" value="HTH_LYSR"/>
    <property type="match status" value="1"/>
</dbReference>